<dbReference type="EMBL" id="NUAN01000314">
    <property type="protein sequence ID" value="PEN78903.1"/>
    <property type="molecule type" value="Genomic_DNA"/>
</dbReference>
<feature type="signal peptide" evidence="1">
    <location>
        <begin position="1"/>
        <end position="19"/>
    </location>
</feature>
<dbReference type="GO" id="GO:0005576">
    <property type="term" value="C:extracellular region"/>
    <property type="evidence" value="ECO:0007669"/>
    <property type="project" value="InterPro"/>
</dbReference>
<protein>
    <recommendedName>
        <fullName evidence="2">ADP ribosyltransferase domain-containing protein</fullName>
    </recommendedName>
</protein>
<feature type="chain" id="PRO_5040885347" description="ADP ribosyltransferase domain-containing protein" evidence="1">
    <location>
        <begin position="20"/>
        <end position="296"/>
    </location>
</feature>
<dbReference type="Pfam" id="PF03496">
    <property type="entry name" value="ADPrib_exo_Tox"/>
    <property type="match status" value="1"/>
</dbReference>
<dbReference type="AlphaFoldDB" id="A0A9X6U647"/>
<evidence type="ECO:0000259" key="2">
    <source>
        <dbReference type="Pfam" id="PF03496"/>
    </source>
</evidence>
<dbReference type="InterPro" id="IPR003540">
    <property type="entry name" value="ADP-ribosyltransferase"/>
</dbReference>
<organism evidence="3 4">
    <name type="scientific">Bacillus cereus</name>
    <dbReference type="NCBI Taxonomy" id="1396"/>
    <lineage>
        <taxon>Bacteria</taxon>
        <taxon>Bacillati</taxon>
        <taxon>Bacillota</taxon>
        <taxon>Bacilli</taxon>
        <taxon>Bacillales</taxon>
        <taxon>Bacillaceae</taxon>
        <taxon>Bacillus</taxon>
        <taxon>Bacillus cereus group</taxon>
    </lineage>
</organism>
<dbReference type="PROSITE" id="PS51996">
    <property type="entry name" value="TR_MART"/>
    <property type="match status" value="1"/>
</dbReference>
<dbReference type="PROSITE" id="PS51257">
    <property type="entry name" value="PROKAR_LIPOPROTEIN"/>
    <property type="match status" value="1"/>
</dbReference>
<accession>A0A9X6U647</accession>
<comment type="caution">
    <text evidence="3">The sequence shown here is derived from an EMBL/GenBank/DDBJ whole genome shotgun (WGS) entry which is preliminary data.</text>
</comment>
<dbReference type="Proteomes" id="UP000220691">
    <property type="component" value="Unassembled WGS sequence"/>
</dbReference>
<evidence type="ECO:0000313" key="4">
    <source>
        <dbReference type="Proteomes" id="UP000220691"/>
    </source>
</evidence>
<gene>
    <name evidence="3" type="ORF">CN553_30840</name>
</gene>
<dbReference type="SUPFAM" id="SSF56399">
    <property type="entry name" value="ADP-ribosylation"/>
    <property type="match status" value="1"/>
</dbReference>
<keyword evidence="1" id="KW-0732">Signal</keyword>
<proteinExistence type="predicted"/>
<feature type="domain" description="ADP ribosyltransferase" evidence="2">
    <location>
        <begin position="88"/>
        <end position="294"/>
    </location>
</feature>
<name>A0A9X6U647_BACCE</name>
<reference evidence="3 4" key="1">
    <citation type="submission" date="2017-09" db="EMBL/GenBank/DDBJ databases">
        <title>Large-scale bioinformatics analysis of Bacillus genomes uncovers conserved roles of natural products in bacterial physiology.</title>
        <authorList>
            <consortium name="Agbiome Team Llc"/>
            <person name="Bleich R.M."/>
            <person name="Kirk G.J."/>
            <person name="Santa Maria K.C."/>
            <person name="Allen S.E."/>
            <person name="Farag S."/>
            <person name="Shank E.A."/>
            <person name="Bowers A."/>
        </authorList>
    </citation>
    <scope>NUCLEOTIDE SEQUENCE [LARGE SCALE GENOMIC DNA]</scope>
    <source>
        <strain evidence="3 4">AFS027647</strain>
    </source>
</reference>
<dbReference type="Gene3D" id="3.90.176.10">
    <property type="entry name" value="Toxin ADP-ribosyltransferase, Chain A, domain 1"/>
    <property type="match status" value="1"/>
</dbReference>
<sequence>MNRKIKLMTISLVMANILAACGTTSKNQNAMNERTSHFDKYQNNDTRAHPYVKEITHKSNDDDWEIIDSKQWNQSQSEQSSYISLFEKYEEQWLKRLTTDERDAIKNYTGNDYRSINKYLRSGKTDLSESKFSKTTMERTIALIDNAINKATLPEDITVYRNTGAAEFKENNAFLQDALNIDLSTIQGEKDFDTYIQKAISLVNKNLNKTNTALAYTSTSLKPGDTEFAQSPIRVEIKIPKGTHVPYIDSISEVKGEQEILLPRGSKFRITGASTVQEIIMGGKQEKLVIRATLIR</sequence>
<evidence type="ECO:0000256" key="1">
    <source>
        <dbReference type="SAM" id="SignalP"/>
    </source>
</evidence>
<evidence type="ECO:0000313" key="3">
    <source>
        <dbReference type="EMBL" id="PEN78903.1"/>
    </source>
</evidence>